<sequence length="59" mass="6605">NKWNTPHGHFIIQKIVKKRCPDWQDGLRAWQLPIVAQILDGQHTVNITATGDGKALSST</sequence>
<gene>
    <name evidence="1" type="ORF">M407DRAFT_47353</name>
</gene>
<feature type="non-terminal residue" evidence="1">
    <location>
        <position position="1"/>
    </location>
</feature>
<feature type="non-terminal residue" evidence="1">
    <location>
        <position position="59"/>
    </location>
</feature>
<dbReference type="HOGENOM" id="CLU_2967574_0_0_1"/>
<keyword evidence="2" id="KW-1185">Reference proteome</keyword>
<dbReference type="OrthoDB" id="3260945at2759"/>
<dbReference type="Proteomes" id="UP000054248">
    <property type="component" value="Unassembled WGS sequence"/>
</dbReference>
<name>A0A0C3LI43_9AGAM</name>
<evidence type="ECO:0000313" key="1">
    <source>
        <dbReference type="EMBL" id="KIO21112.1"/>
    </source>
</evidence>
<organism evidence="1 2">
    <name type="scientific">Tulasnella calospora MUT 4182</name>
    <dbReference type="NCBI Taxonomy" id="1051891"/>
    <lineage>
        <taxon>Eukaryota</taxon>
        <taxon>Fungi</taxon>
        <taxon>Dikarya</taxon>
        <taxon>Basidiomycota</taxon>
        <taxon>Agaricomycotina</taxon>
        <taxon>Agaricomycetes</taxon>
        <taxon>Cantharellales</taxon>
        <taxon>Tulasnellaceae</taxon>
        <taxon>Tulasnella</taxon>
    </lineage>
</organism>
<protein>
    <submittedName>
        <fullName evidence="1">Uncharacterized protein</fullName>
    </submittedName>
</protein>
<reference evidence="1 2" key="1">
    <citation type="submission" date="2014-04" db="EMBL/GenBank/DDBJ databases">
        <authorList>
            <consortium name="DOE Joint Genome Institute"/>
            <person name="Kuo A."/>
            <person name="Girlanda M."/>
            <person name="Perotto S."/>
            <person name="Kohler A."/>
            <person name="Nagy L.G."/>
            <person name="Floudas D."/>
            <person name="Copeland A."/>
            <person name="Barry K.W."/>
            <person name="Cichocki N."/>
            <person name="Veneault-Fourrey C."/>
            <person name="LaButti K."/>
            <person name="Lindquist E.A."/>
            <person name="Lipzen A."/>
            <person name="Lundell T."/>
            <person name="Morin E."/>
            <person name="Murat C."/>
            <person name="Sun H."/>
            <person name="Tunlid A."/>
            <person name="Henrissat B."/>
            <person name="Grigoriev I.V."/>
            <person name="Hibbett D.S."/>
            <person name="Martin F."/>
            <person name="Nordberg H.P."/>
            <person name="Cantor M.N."/>
            <person name="Hua S.X."/>
        </authorList>
    </citation>
    <scope>NUCLEOTIDE SEQUENCE [LARGE SCALE GENOMIC DNA]</scope>
    <source>
        <strain evidence="1 2">MUT 4182</strain>
    </source>
</reference>
<proteinExistence type="predicted"/>
<accession>A0A0C3LI43</accession>
<dbReference type="AlphaFoldDB" id="A0A0C3LI43"/>
<evidence type="ECO:0000313" key="2">
    <source>
        <dbReference type="Proteomes" id="UP000054248"/>
    </source>
</evidence>
<dbReference type="EMBL" id="KN823149">
    <property type="protein sequence ID" value="KIO21112.1"/>
    <property type="molecule type" value="Genomic_DNA"/>
</dbReference>
<reference evidence="2" key="2">
    <citation type="submission" date="2015-01" db="EMBL/GenBank/DDBJ databases">
        <title>Evolutionary Origins and Diversification of the Mycorrhizal Mutualists.</title>
        <authorList>
            <consortium name="DOE Joint Genome Institute"/>
            <consortium name="Mycorrhizal Genomics Consortium"/>
            <person name="Kohler A."/>
            <person name="Kuo A."/>
            <person name="Nagy L.G."/>
            <person name="Floudas D."/>
            <person name="Copeland A."/>
            <person name="Barry K.W."/>
            <person name="Cichocki N."/>
            <person name="Veneault-Fourrey C."/>
            <person name="LaButti K."/>
            <person name="Lindquist E.A."/>
            <person name="Lipzen A."/>
            <person name="Lundell T."/>
            <person name="Morin E."/>
            <person name="Murat C."/>
            <person name="Riley R."/>
            <person name="Ohm R."/>
            <person name="Sun H."/>
            <person name="Tunlid A."/>
            <person name="Henrissat B."/>
            <person name="Grigoriev I.V."/>
            <person name="Hibbett D.S."/>
            <person name="Martin F."/>
        </authorList>
    </citation>
    <scope>NUCLEOTIDE SEQUENCE [LARGE SCALE GENOMIC DNA]</scope>
    <source>
        <strain evidence="2">MUT 4182</strain>
    </source>
</reference>